<evidence type="ECO:0000313" key="1">
    <source>
        <dbReference type="EMBL" id="VYU74347.1"/>
    </source>
</evidence>
<name>A0A6N3HBB8_PARDI</name>
<sequence length="370" mass="44509">MYVYITKSNASKIIRNLNLSKIEIEGNLYKEEKNRILKAMFSKYEQHELLAFKKLMENPEEFMNEIYEKLPIKEDTFWWVYEEHNPPAYHFDLACPRLKSDFKNYKIPTSIRFRNIFFDGNKEFLVMKKLNTEEKEILEKNVDEYRNWWRSEGEILYEKDKDIFLMRVNNRFPGAMIRSITEFDAKNSGVETICSNNPMDIEAKIDQLIRESGQYYHKSDKNRSILSNYSKRNPYTTKPFSSNNTGYKDDEIRELLKEYNKLFKFPLKYYLKEYYRIKNNPDLKMEDSLLEQLGFRSCGCCYKNEINRIQSEIDESNMDQIDLRGVGVPVEDDFVDDIDSWSDMEMEIMLEADEYNDMVYWENVIREESL</sequence>
<accession>A0A6N3HBB8</accession>
<gene>
    <name evidence="1" type="ORF">PDLFYP31_03835</name>
</gene>
<reference evidence="1" key="1">
    <citation type="submission" date="2019-11" db="EMBL/GenBank/DDBJ databases">
        <authorList>
            <person name="Feng L."/>
        </authorList>
    </citation>
    <scope>NUCLEOTIDE SEQUENCE</scope>
    <source>
        <strain evidence="1">PdistasonisLFYP31</strain>
    </source>
</reference>
<dbReference type="RefSeq" id="WP_156682714.1">
    <property type="nucleotide sequence ID" value="NZ_CACRUW010000029.1"/>
</dbReference>
<protein>
    <submittedName>
        <fullName evidence="1">Uncharacterized protein</fullName>
    </submittedName>
</protein>
<proteinExistence type="predicted"/>
<dbReference type="AlphaFoldDB" id="A0A6N3HBB8"/>
<organism evidence="1">
    <name type="scientific">Parabacteroides distasonis</name>
    <dbReference type="NCBI Taxonomy" id="823"/>
    <lineage>
        <taxon>Bacteria</taxon>
        <taxon>Pseudomonadati</taxon>
        <taxon>Bacteroidota</taxon>
        <taxon>Bacteroidia</taxon>
        <taxon>Bacteroidales</taxon>
        <taxon>Tannerellaceae</taxon>
        <taxon>Parabacteroides</taxon>
    </lineage>
</organism>
<dbReference type="EMBL" id="CACRUW010000029">
    <property type="protein sequence ID" value="VYU74347.1"/>
    <property type="molecule type" value="Genomic_DNA"/>
</dbReference>